<dbReference type="RefSeq" id="WP_045777765.1">
    <property type="nucleotide sequence ID" value="NZ_LAJX01000007.1"/>
</dbReference>
<evidence type="ECO:0000313" key="1">
    <source>
        <dbReference type="EMBL" id="KJV07995.1"/>
    </source>
</evidence>
<reference evidence="2" key="1">
    <citation type="submission" date="2015-03" db="EMBL/GenBank/DDBJ databases">
        <title>Draft genome sequence of a novel methanotroph (Sn10-6) isolated from flooded ricefield rhizosphere in India.</title>
        <authorList>
            <person name="Pandit P.S."/>
            <person name="Pore S.D."/>
            <person name="Arora P."/>
            <person name="Kapse N.G."/>
            <person name="Dhakephalkar P.K."/>
            <person name="Rahalkar M.C."/>
        </authorList>
    </citation>
    <scope>NUCLEOTIDE SEQUENCE [LARGE SCALE GENOMIC DNA]</scope>
    <source>
        <strain evidence="2">Sn10-6</strain>
    </source>
</reference>
<keyword evidence="2" id="KW-1185">Reference proteome</keyword>
<proteinExistence type="predicted"/>
<dbReference type="Proteomes" id="UP000033684">
    <property type="component" value="Unassembled WGS sequence"/>
</dbReference>
<accession>A0A0F3IMM8</accession>
<organism evidence="1 2">
    <name type="scientific">Methylocucumis oryzae</name>
    <dbReference type="NCBI Taxonomy" id="1632867"/>
    <lineage>
        <taxon>Bacteria</taxon>
        <taxon>Pseudomonadati</taxon>
        <taxon>Pseudomonadota</taxon>
        <taxon>Gammaproteobacteria</taxon>
        <taxon>Methylococcales</taxon>
        <taxon>Methylococcaceae</taxon>
        <taxon>Methylocucumis</taxon>
    </lineage>
</organism>
<sequence length="108" mass="12781">MEIELVTTKKKLTKSIFSQIKPLSLNYIHDATAIGFVFINKVNQGLVKTSEGYRTLTLRWDSNKWVEDELKIYQDGYFLSFSSDESLQLFKKYYHELRSRCLETQIFL</sequence>
<gene>
    <name evidence="1" type="ORF">VZ94_00825</name>
</gene>
<dbReference type="AlphaFoldDB" id="A0A0F3IMM8"/>
<evidence type="ECO:0000313" key="2">
    <source>
        <dbReference type="Proteomes" id="UP000033684"/>
    </source>
</evidence>
<reference evidence="1 2" key="2">
    <citation type="journal article" date="2016" name="Microb. Ecol.">
        <title>Genome Characteristics of a Novel Type I Methanotroph (Sn10-6) Isolated from a Flooded Indian Rice Field.</title>
        <authorList>
            <person name="Rahalkar M.C."/>
            <person name="Pandit P.S."/>
            <person name="Dhakephalkar P.K."/>
            <person name="Pore S."/>
            <person name="Arora P."/>
            <person name="Kapse N."/>
        </authorList>
    </citation>
    <scope>NUCLEOTIDE SEQUENCE [LARGE SCALE GENOMIC DNA]</scope>
    <source>
        <strain evidence="1 2">Sn10-6</strain>
    </source>
</reference>
<dbReference type="EMBL" id="LAJX01000007">
    <property type="protein sequence ID" value="KJV07995.1"/>
    <property type="molecule type" value="Genomic_DNA"/>
</dbReference>
<name>A0A0F3IMM8_9GAMM</name>
<protein>
    <submittedName>
        <fullName evidence="1">Uncharacterized protein</fullName>
    </submittedName>
</protein>
<comment type="caution">
    <text evidence="1">The sequence shown here is derived from an EMBL/GenBank/DDBJ whole genome shotgun (WGS) entry which is preliminary data.</text>
</comment>